<dbReference type="Proteomes" id="UP000663836">
    <property type="component" value="Unassembled WGS sequence"/>
</dbReference>
<proteinExistence type="predicted"/>
<feature type="non-terminal residue" evidence="1">
    <location>
        <position position="1"/>
    </location>
</feature>
<dbReference type="AlphaFoldDB" id="A0A819Q2J7"/>
<organism evidence="1 2">
    <name type="scientific">Rotaria sordida</name>
    <dbReference type="NCBI Taxonomy" id="392033"/>
    <lineage>
        <taxon>Eukaryota</taxon>
        <taxon>Metazoa</taxon>
        <taxon>Spiralia</taxon>
        <taxon>Gnathifera</taxon>
        <taxon>Rotifera</taxon>
        <taxon>Eurotatoria</taxon>
        <taxon>Bdelloidea</taxon>
        <taxon>Philodinida</taxon>
        <taxon>Philodinidae</taxon>
        <taxon>Rotaria</taxon>
    </lineage>
</organism>
<sequence length="52" mass="6106">AIDLSIGQWKDVQLYMDEKTKEWGSIISENPNIKIIVDYDHEKFLSTLFAYV</sequence>
<evidence type="ECO:0000313" key="1">
    <source>
        <dbReference type="EMBL" id="CAF4024704.1"/>
    </source>
</evidence>
<evidence type="ECO:0000313" key="2">
    <source>
        <dbReference type="Proteomes" id="UP000663836"/>
    </source>
</evidence>
<name>A0A819Q2J7_9BILA</name>
<gene>
    <name evidence="1" type="ORF">JBS370_LOCUS27617</name>
</gene>
<accession>A0A819Q2J7</accession>
<reference evidence="1" key="1">
    <citation type="submission" date="2021-02" db="EMBL/GenBank/DDBJ databases">
        <authorList>
            <person name="Nowell W R."/>
        </authorList>
    </citation>
    <scope>NUCLEOTIDE SEQUENCE</scope>
</reference>
<dbReference type="EMBL" id="CAJOBD010005246">
    <property type="protein sequence ID" value="CAF4024704.1"/>
    <property type="molecule type" value="Genomic_DNA"/>
</dbReference>
<comment type="caution">
    <text evidence="1">The sequence shown here is derived from an EMBL/GenBank/DDBJ whole genome shotgun (WGS) entry which is preliminary data.</text>
</comment>
<protein>
    <submittedName>
        <fullName evidence="1">Uncharacterized protein</fullName>
    </submittedName>
</protein>